<accession>A0A1F5GGQ0</accession>
<dbReference type="Pfam" id="PF04221">
    <property type="entry name" value="RelB"/>
    <property type="match status" value="1"/>
</dbReference>
<evidence type="ECO:0000313" key="1">
    <source>
        <dbReference type="EMBL" id="OGD91025.1"/>
    </source>
</evidence>
<evidence type="ECO:0000313" key="2">
    <source>
        <dbReference type="Proteomes" id="UP000177124"/>
    </source>
</evidence>
<comment type="caution">
    <text evidence="1">The sequence shown here is derived from an EMBL/GenBank/DDBJ whole genome shotgun (WGS) entry which is preliminary data.</text>
</comment>
<dbReference type="Gene3D" id="1.10.1220.10">
    <property type="entry name" value="Met repressor-like"/>
    <property type="match status" value="1"/>
</dbReference>
<dbReference type="EMBL" id="MFBF01000026">
    <property type="protein sequence ID" value="OGD91025.1"/>
    <property type="molecule type" value="Genomic_DNA"/>
</dbReference>
<organism evidence="1 2">
    <name type="scientific">Candidatus Curtissbacteria bacterium RIFCSPHIGHO2_02_FULL_42_15</name>
    <dbReference type="NCBI Taxonomy" id="1797716"/>
    <lineage>
        <taxon>Bacteria</taxon>
        <taxon>Candidatus Curtissiibacteriota</taxon>
    </lineage>
</organism>
<sequence>MQTVIHIKADKEVKENAAKVARELGLNLSDVINASLRNFIRTREVIFSDTPQMTPELEKLLDKVEEDIKHNRNLSPKFESAKEAINWLKSK</sequence>
<dbReference type="InterPro" id="IPR013321">
    <property type="entry name" value="Arc_rbn_hlx_hlx"/>
</dbReference>
<dbReference type="STRING" id="1797716.A3D07_04245"/>
<dbReference type="InterPro" id="IPR007337">
    <property type="entry name" value="RelB/DinJ"/>
</dbReference>
<dbReference type="AlphaFoldDB" id="A0A1F5GGQ0"/>
<name>A0A1F5GGQ0_9BACT</name>
<protein>
    <recommendedName>
        <fullName evidence="3">Damage-inducible protein J</fullName>
    </recommendedName>
</protein>
<dbReference type="GO" id="GO:0006355">
    <property type="term" value="P:regulation of DNA-templated transcription"/>
    <property type="evidence" value="ECO:0007669"/>
    <property type="project" value="InterPro"/>
</dbReference>
<proteinExistence type="predicted"/>
<dbReference type="Proteomes" id="UP000177124">
    <property type="component" value="Unassembled WGS sequence"/>
</dbReference>
<gene>
    <name evidence="1" type="ORF">A3D07_04245</name>
</gene>
<evidence type="ECO:0008006" key="3">
    <source>
        <dbReference type="Google" id="ProtNLM"/>
    </source>
</evidence>
<reference evidence="1 2" key="1">
    <citation type="journal article" date="2016" name="Nat. Commun.">
        <title>Thousands of microbial genomes shed light on interconnected biogeochemical processes in an aquifer system.</title>
        <authorList>
            <person name="Anantharaman K."/>
            <person name="Brown C.T."/>
            <person name="Hug L.A."/>
            <person name="Sharon I."/>
            <person name="Castelle C.J."/>
            <person name="Probst A.J."/>
            <person name="Thomas B.C."/>
            <person name="Singh A."/>
            <person name="Wilkins M.J."/>
            <person name="Karaoz U."/>
            <person name="Brodie E.L."/>
            <person name="Williams K.H."/>
            <person name="Hubbard S.S."/>
            <person name="Banfield J.F."/>
        </authorList>
    </citation>
    <scope>NUCLEOTIDE SEQUENCE [LARGE SCALE GENOMIC DNA]</scope>
</reference>